<keyword evidence="1" id="KW-0547">Nucleotide-binding</keyword>
<feature type="domain" description="HD" evidence="2">
    <location>
        <begin position="68"/>
        <end position="130"/>
    </location>
</feature>
<evidence type="ECO:0000259" key="2">
    <source>
        <dbReference type="Pfam" id="PF01966"/>
    </source>
</evidence>
<organism evidence="3 4">
    <name type="scientific">Aliterella atlantica CENA595</name>
    <dbReference type="NCBI Taxonomy" id="1618023"/>
    <lineage>
        <taxon>Bacteria</taxon>
        <taxon>Bacillati</taxon>
        <taxon>Cyanobacteriota</taxon>
        <taxon>Cyanophyceae</taxon>
        <taxon>Chroococcidiopsidales</taxon>
        <taxon>Aliterellaceae</taxon>
        <taxon>Aliterella</taxon>
    </lineage>
</organism>
<dbReference type="NCBIfam" id="TIGR00277">
    <property type="entry name" value="HDIG"/>
    <property type="match status" value="1"/>
</dbReference>
<dbReference type="InterPro" id="IPR006674">
    <property type="entry name" value="HD_domain"/>
</dbReference>
<evidence type="ECO:0000313" key="3">
    <source>
        <dbReference type="EMBL" id="KJH72455.1"/>
    </source>
</evidence>
<dbReference type="OrthoDB" id="9805698at2"/>
<dbReference type="InterPro" id="IPR050124">
    <property type="entry name" value="tRNA_CCA-adding_enzyme"/>
</dbReference>
<dbReference type="InterPro" id="IPR006675">
    <property type="entry name" value="HDIG_dom"/>
</dbReference>
<accession>A0A0D8ZUP8</accession>
<proteinExistence type="predicted"/>
<dbReference type="Pfam" id="PF01966">
    <property type="entry name" value="HD"/>
    <property type="match status" value="1"/>
</dbReference>
<dbReference type="PANTHER" id="PTHR47545">
    <property type="entry name" value="MULTIFUNCTIONAL CCA PROTEIN"/>
    <property type="match status" value="1"/>
</dbReference>
<sequence length="378" mass="43344">MNTNWIFPYCPEVNQSIDWSSLEQFDWLRSLANCPQDPIYHAEGDVLTHTKLVCEALVSLLSWQQLPAIERSILFAAALLHDVAKPQATQEVEGRIASKGHVRQGARLARRILRDLDAPFQIREAIAQIVQLGSLPLWFWDKPNPQRSVIAASYTTRCDWLALMAQADVLGRICADRNRLLDTIEFFREYCQEQDCWNQPRAFASDLSRFVYFHKENGDPNYVAYDDTNCQVILMSGLPGVGKDRWIADRASNYPVISLDRIRQELNIAPETDQGAVVCKAKQLAKEMLRSQTSFVWNATNISQQVRAGLIDLFAAYRSKIRIVYLEVPWETLLQQNRQRPQPVPEIAIARLFDRLEVPSLVEAHQVEVVDFDYSIKK</sequence>
<dbReference type="EMBL" id="JYON01000005">
    <property type="protein sequence ID" value="KJH72455.1"/>
    <property type="molecule type" value="Genomic_DNA"/>
</dbReference>
<evidence type="ECO:0000256" key="1">
    <source>
        <dbReference type="ARBA" id="ARBA00022741"/>
    </source>
</evidence>
<dbReference type="Proteomes" id="UP000032452">
    <property type="component" value="Unassembled WGS sequence"/>
</dbReference>
<dbReference type="STRING" id="1618023.UH38_06725"/>
<reference evidence="3 4" key="1">
    <citation type="submission" date="2015-02" db="EMBL/GenBank/DDBJ databases">
        <title>Draft genome of a novel marine cyanobacterium (Chroococcales) isolated from South Atlantic Ocean.</title>
        <authorList>
            <person name="Rigonato J."/>
            <person name="Alvarenga D.O."/>
            <person name="Branco L.H."/>
            <person name="Varani A.M."/>
            <person name="Brandini F.P."/>
            <person name="Fiore M.F."/>
        </authorList>
    </citation>
    <scope>NUCLEOTIDE SEQUENCE [LARGE SCALE GENOMIC DNA]</scope>
    <source>
        <strain evidence="3 4">CENA595</strain>
    </source>
</reference>
<dbReference type="AlphaFoldDB" id="A0A0D8ZUP8"/>
<dbReference type="InterPro" id="IPR003607">
    <property type="entry name" value="HD/PDEase_dom"/>
</dbReference>
<dbReference type="RefSeq" id="WP_045053875.1">
    <property type="nucleotide sequence ID" value="NZ_CAWMDP010000032.1"/>
</dbReference>
<dbReference type="PANTHER" id="PTHR47545:SF1">
    <property type="entry name" value="MULTIFUNCTIONAL CCA PROTEIN"/>
    <property type="match status" value="1"/>
</dbReference>
<dbReference type="Gene3D" id="1.10.3090.10">
    <property type="entry name" value="cca-adding enzyme, domain 2"/>
    <property type="match status" value="1"/>
</dbReference>
<dbReference type="PATRIC" id="fig|1618023.3.peg.2831"/>
<dbReference type="GO" id="GO:0000166">
    <property type="term" value="F:nucleotide binding"/>
    <property type="evidence" value="ECO:0007669"/>
    <property type="project" value="UniProtKB-KW"/>
</dbReference>
<comment type="caution">
    <text evidence="3">The sequence shown here is derived from an EMBL/GenBank/DDBJ whole genome shotgun (WGS) entry which is preliminary data.</text>
</comment>
<gene>
    <name evidence="3" type="ORF">UH38_06725</name>
</gene>
<protein>
    <submittedName>
        <fullName evidence="3">Poly(A) polymerase</fullName>
    </submittedName>
</protein>
<keyword evidence="4" id="KW-1185">Reference proteome</keyword>
<dbReference type="CDD" id="cd00077">
    <property type="entry name" value="HDc"/>
    <property type="match status" value="1"/>
</dbReference>
<dbReference type="Pfam" id="PF13671">
    <property type="entry name" value="AAA_33"/>
    <property type="match status" value="1"/>
</dbReference>
<evidence type="ECO:0000313" key="4">
    <source>
        <dbReference type="Proteomes" id="UP000032452"/>
    </source>
</evidence>
<dbReference type="SUPFAM" id="SSF52540">
    <property type="entry name" value="P-loop containing nucleoside triphosphate hydrolases"/>
    <property type="match status" value="1"/>
</dbReference>
<dbReference type="SUPFAM" id="SSF109604">
    <property type="entry name" value="HD-domain/PDEase-like"/>
    <property type="match status" value="1"/>
</dbReference>
<dbReference type="Gene3D" id="3.40.50.300">
    <property type="entry name" value="P-loop containing nucleotide triphosphate hydrolases"/>
    <property type="match status" value="1"/>
</dbReference>
<dbReference type="InterPro" id="IPR027417">
    <property type="entry name" value="P-loop_NTPase"/>
</dbReference>
<name>A0A0D8ZUP8_9CYAN</name>